<dbReference type="AlphaFoldDB" id="A0A2Z5G2F0"/>
<dbReference type="Proteomes" id="UP000253606">
    <property type="component" value="Chromosome"/>
</dbReference>
<sequence>MIVFVPKGNTSDHTTPLILRWHIRLSSLVRHHYARLMVGNG</sequence>
<name>A0A2Z5G2F0_9BACT</name>
<organism evidence="1 2">
    <name type="scientific">Acidisarcina polymorpha</name>
    <dbReference type="NCBI Taxonomy" id="2211140"/>
    <lineage>
        <taxon>Bacteria</taxon>
        <taxon>Pseudomonadati</taxon>
        <taxon>Acidobacteriota</taxon>
        <taxon>Terriglobia</taxon>
        <taxon>Terriglobales</taxon>
        <taxon>Acidobacteriaceae</taxon>
        <taxon>Acidisarcina</taxon>
    </lineage>
</organism>
<keyword evidence="2" id="KW-1185">Reference proteome</keyword>
<protein>
    <submittedName>
        <fullName evidence="1">Uncharacterized protein</fullName>
    </submittedName>
</protein>
<reference evidence="1 2" key="1">
    <citation type="journal article" date="2018" name="Front. Microbiol.">
        <title>Hydrolytic Capabilities as a Key to Environmental Success: Chitinolytic and Cellulolytic Acidobacteria From Acidic Sub-arctic Soils and Boreal Peatlands.</title>
        <authorList>
            <person name="Belova S.E."/>
            <person name="Ravin N.V."/>
            <person name="Pankratov T.A."/>
            <person name="Rakitin A.L."/>
            <person name="Ivanova A.A."/>
            <person name="Beletsky A.V."/>
            <person name="Mardanov A.V."/>
            <person name="Sinninghe Damste J.S."/>
            <person name="Dedysh S.N."/>
        </authorList>
    </citation>
    <scope>NUCLEOTIDE SEQUENCE [LARGE SCALE GENOMIC DNA]</scope>
    <source>
        <strain evidence="1 2">SBC82</strain>
    </source>
</reference>
<evidence type="ECO:0000313" key="1">
    <source>
        <dbReference type="EMBL" id="AXC12994.1"/>
    </source>
</evidence>
<dbReference type="KEGG" id="abas:ACPOL_3713"/>
<gene>
    <name evidence="1" type="ORF">ACPOL_3713</name>
</gene>
<accession>A0A2Z5G2F0</accession>
<evidence type="ECO:0000313" key="2">
    <source>
        <dbReference type="Proteomes" id="UP000253606"/>
    </source>
</evidence>
<dbReference type="EMBL" id="CP030840">
    <property type="protein sequence ID" value="AXC12994.1"/>
    <property type="molecule type" value="Genomic_DNA"/>
</dbReference>
<proteinExistence type="predicted"/>